<evidence type="ECO:0000313" key="2">
    <source>
        <dbReference type="Proteomes" id="UP000218811"/>
    </source>
</evidence>
<dbReference type="Proteomes" id="UP000218811">
    <property type="component" value="Unassembled WGS sequence"/>
</dbReference>
<accession>A0A2H3JZ97</accession>
<dbReference type="EMBL" id="KB468157">
    <property type="protein sequence ID" value="PCH44239.1"/>
    <property type="molecule type" value="Genomic_DNA"/>
</dbReference>
<organism evidence="1 2">
    <name type="scientific">Wolfiporia cocos (strain MD-104)</name>
    <name type="common">Brown rot fungus</name>
    <dbReference type="NCBI Taxonomy" id="742152"/>
    <lineage>
        <taxon>Eukaryota</taxon>
        <taxon>Fungi</taxon>
        <taxon>Dikarya</taxon>
        <taxon>Basidiomycota</taxon>
        <taxon>Agaricomycotina</taxon>
        <taxon>Agaricomycetes</taxon>
        <taxon>Polyporales</taxon>
        <taxon>Phaeolaceae</taxon>
        <taxon>Wolfiporia</taxon>
    </lineage>
</organism>
<dbReference type="AlphaFoldDB" id="A0A2H3JZ97"/>
<gene>
    <name evidence="1" type="ORF">WOLCODRAFT_154267</name>
</gene>
<sequence>MESLLHVLRSNASLESIIICLNYSYDFDAAFPQSRSEPAHPLHLEHLVLESTTCFDHVQLLSCMVFPPTTTVEILFDKRDRSSMETTHISRHSPSLQAILLSVGEVSLTITRNSSMWTQYTRTTMRSVVPEDVLTVSWNSYTDRNLALGELGLLSYPTMHRLRINTSSALSTTEEWAILLTLLPNVVDLVLDIAPSVLVGFLSMIQEEVGIDPHLTSRRILPQLKRLEIVYPLGSYMLGDLVECFSSPSWCIAPLAALKLCVVANDSSFSPDLRDRLYQLAAEVILCCEEENTSALDIRAQVEEAMYSPMSSQVHSDSV</sequence>
<proteinExistence type="predicted"/>
<reference evidence="1 2" key="1">
    <citation type="journal article" date="2012" name="Science">
        <title>The Paleozoic origin of enzymatic lignin decomposition reconstructed from 31 fungal genomes.</title>
        <authorList>
            <person name="Floudas D."/>
            <person name="Binder M."/>
            <person name="Riley R."/>
            <person name="Barry K."/>
            <person name="Blanchette R.A."/>
            <person name="Henrissat B."/>
            <person name="Martinez A.T."/>
            <person name="Otillar R."/>
            <person name="Spatafora J.W."/>
            <person name="Yadav J.S."/>
            <person name="Aerts A."/>
            <person name="Benoit I."/>
            <person name="Boyd A."/>
            <person name="Carlson A."/>
            <person name="Copeland A."/>
            <person name="Coutinho P.M."/>
            <person name="de Vries R.P."/>
            <person name="Ferreira P."/>
            <person name="Findley K."/>
            <person name="Foster B."/>
            <person name="Gaskell J."/>
            <person name="Glotzer D."/>
            <person name="Gorecki P."/>
            <person name="Heitman J."/>
            <person name="Hesse C."/>
            <person name="Hori C."/>
            <person name="Igarashi K."/>
            <person name="Jurgens J.A."/>
            <person name="Kallen N."/>
            <person name="Kersten P."/>
            <person name="Kohler A."/>
            <person name="Kuees U."/>
            <person name="Kumar T.K.A."/>
            <person name="Kuo A."/>
            <person name="LaButti K."/>
            <person name="Larrondo L.F."/>
            <person name="Lindquist E."/>
            <person name="Ling A."/>
            <person name="Lombard V."/>
            <person name="Lucas S."/>
            <person name="Lundell T."/>
            <person name="Martin R."/>
            <person name="McLaughlin D.J."/>
            <person name="Morgenstern I."/>
            <person name="Morin E."/>
            <person name="Murat C."/>
            <person name="Nagy L.G."/>
            <person name="Nolan M."/>
            <person name="Ohm R.A."/>
            <person name="Patyshakuliyeva A."/>
            <person name="Rokas A."/>
            <person name="Ruiz-Duenas F.J."/>
            <person name="Sabat G."/>
            <person name="Salamov A."/>
            <person name="Samejima M."/>
            <person name="Schmutz J."/>
            <person name="Slot J.C."/>
            <person name="St John F."/>
            <person name="Stenlid J."/>
            <person name="Sun H."/>
            <person name="Sun S."/>
            <person name="Syed K."/>
            <person name="Tsang A."/>
            <person name="Wiebenga A."/>
            <person name="Young D."/>
            <person name="Pisabarro A."/>
            <person name="Eastwood D.C."/>
            <person name="Martin F."/>
            <person name="Cullen D."/>
            <person name="Grigoriev I.V."/>
            <person name="Hibbett D.S."/>
        </authorList>
    </citation>
    <scope>NUCLEOTIDE SEQUENCE [LARGE SCALE GENOMIC DNA]</scope>
    <source>
        <strain evidence="1 2">MD-104</strain>
    </source>
</reference>
<name>A0A2H3JZ97_WOLCO</name>
<evidence type="ECO:0000313" key="1">
    <source>
        <dbReference type="EMBL" id="PCH44239.1"/>
    </source>
</evidence>
<protein>
    <submittedName>
        <fullName evidence="1">Uncharacterized protein</fullName>
    </submittedName>
</protein>
<keyword evidence="2" id="KW-1185">Reference proteome</keyword>